<dbReference type="InterPro" id="IPR050510">
    <property type="entry name" value="Cation_transp_ATPase_P-type"/>
</dbReference>
<dbReference type="Gene3D" id="3.40.1110.10">
    <property type="entry name" value="Calcium-transporting ATPase, cytoplasmic domain N"/>
    <property type="match status" value="1"/>
</dbReference>
<dbReference type="SFLD" id="SFLDS00003">
    <property type="entry name" value="Haloacid_Dehalogenase"/>
    <property type="match status" value="1"/>
</dbReference>
<dbReference type="InterPro" id="IPR004014">
    <property type="entry name" value="ATPase_P-typ_cation-transptr_N"/>
</dbReference>
<evidence type="ECO:0000256" key="8">
    <source>
        <dbReference type="ARBA" id="ARBA00022989"/>
    </source>
</evidence>
<dbReference type="GO" id="GO:0016887">
    <property type="term" value="F:ATP hydrolysis activity"/>
    <property type="evidence" value="ECO:0007669"/>
    <property type="project" value="InterPro"/>
</dbReference>
<dbReference type="PRINTS" id="PR00120">
    <property type="entry name" value="HATPASE"/>
</dbReference>
<dbReference type="FunFam" id="3.40.50.1000:FF:000028">
    <property type="entry name" value="Calcium-transporting P-type ATPase, putative"/>
    <property type="match status" value="1"/>
</dbReference>
<evidence type="ECO:0000256" key="10">
    <source>
        <dbReference type="SAM" id="Phobius"/>
    </source>
</evidence>
<dbReference type="PRINTS" id="PR00119">
    <property type="entry name" value="CATATPASE"/>
</dbReference>
<feature type="transmembrane region" description="Helical" evidence="10">
    <location>
        <begin position="59"/>
        <end position="84"/>
    </location>
</feature>
<dbReference type="SFLD" id="SFLDF00027">
    <property type="entry name" value="p-type_atpase"/>
    <property type="match status" value="1"/>
</dbReference>
<dbReference type="Pfam" id="PF00690">
    <property type="entry name" value="Cation_ATPase_N"/>
    <property type="match status" value="1"/>
</dbReference>
<evidence type="ECO:0000256" key="2">
    <source>
        <dbReference type="ARBA" id="ARBA00005675"/>
    </source>
</evidence>
<dbReference type="GO" id="GO:0015662">
    <property type="term" value="F:P-type ion transporter activity"/>
    <property type="evidence" value="ECO:0007669"/>
    <property type="project" value="UniProtKB-ARBA"/>
</dbReference>
<comment type="subcellular location">
    <subcellularLocation>
        <location evidence="1">Cell membrane</location>
        <topology evidence="1">Multi-pass membrane protein</topology>
    </subcellularLocation>
</comment>
<feature type="domain" description="Cation-transporting P-type ATPase N-terminal" evidence="11">
    <location>
        <begin position="9"/>
        <end position="83"/>
    </location>
</feature>
<sequence>MEGATTTGLPHTQDPNALVRTLGSDAAHGLSSAEAGERLTRFGRNELVRRRPVPAYRKFIAQFASGLVLLLIVAAAISAALWWLERDAPLPYEALAILAIVILNALMGYVQQERADRAAAALRQMTAKYASVVRDGRPGLVLAEELVPGDILVVEEGETIAADARLLDLAGLQVAEAPLTGESIPVAKTLAPLAESALLGDRTNMLFSGTAVTSGHGRAIVTATGARTEIGHIAGLLAATRDTRTPLQSELDRIGKLLGITVLGIAAAMIATLFLTRDVAGMAAIFEIFILGVALAVAAVPEGLPAIVTVVLSIGVQRMARRKAIVRSLAAVETLGSADVIATDKTGTLTRNEMTVRQVVTASGTASIAGIGYTPVGDIMTDGGQPVSGALCREVEALLTAGSCANNAGMRRDEEQWTIRGDPTEAALLVAAGKAGLWHEELQSRLPRTGEVPFTSDRKLMSTVHEASALGHATCVFTKGAPDVLLALCDRELVGDREAGLSEKRRHEILSSVEQLAAQGLRPLGLARRVDDRIDGECTSSAIERDLVFLGLVGIMDPPREEARLAVAAAHRAGIRVIMITGDHPATARAIGTELGIGTGGEVATGSQVSALREDALDELVRTTSIFARVAPDHKLRIVEALRRQRHIVGMTGDGVNDAPALKTADIGIAMGITGTDVAKEAADIVLADDNFATIVAAVEEGRAIFANIRKFLSYLLSSNIAEVMTMFVGVLLAGIIGLSGYADDTLALPLLAVHILWINLVTDGAPALALGLDRVGRSVMDRPPRPAAEAVVTANMWAKIGATSAIMALGTLAMFDGALPGGMIEGSASIGYAQTMAFTTLVFFQLMNAVATHAEGASIFSRQTLSNKWLWLALSVSLLLQLCVVELAPLQAAFSTVSLSPADWLACAGVASSVLWARELLLLAGVAVRPVPKPSWSSA</sequence>
<evidence type="ECO:0000256" key="4">
    <source>
        <dbReference type="ARBA" id="ARBA00022692"/>
    </source>
</evidence>
<keyword evidence="6" id="KW-0067">ATP-binding</keyword>
<evidence type="ECO:0000256" key="9">
    <source>
        <dbReference type="ARBA" id="ARBA00023136"/>
    </source>
</evidence>
<dbReference type="GO" id="GO:0005524">
    <property type="term" value="F:ATP binding"/>
    <property type="evidence" value="ECO:0007669"/>
    <property type="project" value="UniProtKB-KW"/>
</dbReference>
<evidence type="ECO:0000256" key="1">
    <source>
        <dbReference type="ARBA" id="ARBA00004651"/>
    </source>
</evidence>
<feature type="transmembrane region" description="Helical" evidence="10">
    <location>
        <begin position="749"/>
        <end position="773"/>
    </location>
</feature>
<evidence type="ECO:0000256" key="7">
    <source>
        <dbReference type="ARBA" id="ARBA00022967"/>
    </source>
</evidence>
<dbReference type="InterPro" id="IPR023299">
    <property type="entry name" value="ATPase_P-typ_cyto_dom_N"/>
</dbReference>
<dbReference type="InterPro" id="IPR023298">
    <property type="entry name" value="ATPase_P-typ_TM_dom_sf"/>
</dbReference>
<dbReference type="Gene3D" id="1.20.1110.10">
    <property type="entry name" value="Calcium-transporting ATPase, transmembrane domain"/>
    <property type="match status" value="1"/>
</dbReference>
<dbReference type="Pfam" id="PF00689">
    <property type="entry name" value="Cation_ATPase_C"/>
    <property type="match status" value="1"/>
</dbReference>
<dbReference type="SMART" id="SM00831">
    <property type="entry name" value="Cation_ATPase_N"/>
    <property type="match status" value="1"/>
</dbReference>
<organism evidence="12 13">
    <name type="scientific">Sphingobium indicum F2</name>
    <dbReference type="NCBI Taxonomy" id="1450518"/>
    <lineage>
        <taxon>Bacteria</taxon>
        <taxon>Pseudomonadati</taxon>
        <taxon>Pseudomonadota</taxon>
        <taxon>Alphaproteobacteria</taxon>
        <taxon>Sphingomonadales</taxon>
        <taxon>Sphingomonadaceae</taxon>
        <taxon>Sphingobium</taxon>
    </lineage>
</organism>
<comment type="similarity">
    <text evidence="2">Belongs to the cation transport ATPase (P-type) (TC 3.A.3) family. Type IIA subfamily.</text>
</comment>
<keyword evidence="7" id="KW-1278">Translocase</keyword>
<dbReference type="SUPFAM" id="SSF81665">
    <property type="entry name" value="Calcium ATPase, transmembrane domain M"/>
    <property type="match status" value="1"/>
</dbReference>
<dbReference type="Gene3D" id="3.40.50.1000">
    <property type="entry name" value="HAD superfamily/HAD-like"/>
    <property type="match status" value="1"/>
</dbReference>
<feature type="transmembrane region" description="Helical" evidence="10">
    <location>
        <begin position="870"/>
        <end position="891"/>
    </location>
</feature>
<dbReference type="NCBIfam" id="TIGR01494">
    <property type="entry name" value="ATPase_P-type"/>
    <property type="match status" value="2"/>
</dbReference>
<feature type="transmembrane region" description="Helical" evidence="10">
    <location>
        <begin position="720"/>
        <end position="743"/>
    </location>
</feature>
<dbReference type="InterPro" id="IPR001757">
    <property type="entry name" value="P_typ_ATPase"/>
</dbReference>
<gene>
    <name evidence="12" type="ORF">AL00_01825</name>
</gene>
<reference evidence="12 13" key="1">
    <citation type="submission" date="2014-05" db="EMBL/GenBank/DDBJ databases">
        <title>Genome Announcement of Sphingobium lucknowense F2.</title>
        <authorList>
            <person name="Lal R."/>
            <person name="Negi V."/>
            <person name="Lata P."/>
            <person name="Sangwan N."/>
            <person name="Gupta S.K."/>
            <person name="Rao D.L.N."/>
            <person name="Das S."/>
        </authorList>
    </citation>
    <scope>NUCLEOTIDE SEQUENCE [LARGE SCALE GENOMIC DNA]</scope>
    <source>
        <strain evidence="12 13">F2</strain>
    </source>
</reference>
<dbReference type="InterPro" id="IPR018303">
    <property type="entry name" value="ATPase_P-typ_P_site"/>
</dbReference>
<dbReference type="GO" id="GO:0005886">
    <property type="term" value="C:plasma membrane"/>
    <property type="evidence" value="ECO:0007669"/>
    <property type="project" value="UniProtKB-SubCell"/>
</dbReference>
<evidence type="ECO:0000256" key="3">
    <source>
        <dbReference type="ARBA" id="ARBA00022475"/>
    </source>
</evidence>
<dbReference type="SFLD" id="SFLDG00002">
    <property type="entry name" value="C1.7:_P-type_atpase_like"/>
    <property type="match status" value="1"/>
</dbReference>
<evidence type="ECO:0000256" key="6">
    <source>
        <dbReference type="ARBA" id="ARBA00022840"/>
    </source>
</evidence>
<dbReference type="Pfam" id="PF00122">
    <property type="entry name" value="E1-E2_ATPase"/>
    <property type="match status" value="1"/>
</dbReference>
<dbReference type="PROSITE" id="PS00154">
    <property type="entry name" value="ATPASE_E1_E2"/>
    <property type="match status" value="1"/>
</dbReference>
<protein>
    <submittedName>
        <fullName evidence="12">Haloacid dehalogenase</fullName>
    </submittedName>
</protein>
<feature type="transmembrane region" description="Helical" evidence="10">
    <location>
        <begin position="288"/>
        <end position="314"/>
    </location>
</feature>
<name>A0A8E1C4M8_9SPHN</name>
<dbReference type="InterPro" id="IPR036412">
    <property type="entry name" value="HAD-like_sf"/>
</dbReference>
<proteinExistence type="inferred from homology"/>
<keyword evidence="8 10" id="KW-1133">Transmembrane helix</keyword>
<evidence type="ECO:0000256" key="5">
    <source>
        <dbReference type="ARBA" id="ARBA00022741"/>
    </source>
</evidence>
<dbReference type="SUPFAM" id="SSF81660">
    <property type="entry name" value="Metal cation-transporting ATPase, ATP-binding domain N"/>
    <property type="match status" value="1"/>
</dbReference>
<dbReference type="Pfam" id="PF13246">
    <property type="entry name" value="Cation_ATPase"/>
    <property type="match status" value="1"/>
</dbReference>
<dbReference type="PANTHER" id="PTHR43294">
    <property type="entry name" value="SODIUM/POTASSIUM-TRANSPORTING ATPASE SUBUNIT ALPHA"/>
    <property type="match status" value="1"/>
</dbReference>
<dbReference type="SUPFAM" id="SSF81653">
    <property type="entry name" value="Calcium ATPase, transduction domain A"/>
    <property type="match status" value="1"/>
</dbReference>
<comment type="caution">
    <text evidence="12">The sequence shown here is derived from an EMBL/GenBank/DDBJ whole genome shotgun (WGS) entry which is preliminary data.</text>
</comment>
<keyword evidence="3" id="KW-1003">Cell membrane</keyword>
<dbReference type="PANTHER" id="PTHR43294:SF21">
    <property type="entry name" value="CATION TRANSPORTING ATPASE"/>
    <property type="match status" value="1"/>
</dbReference>
<dbReference type="EMBL" id="JANF02000004">
    <property type="protein sequence ID" value="KER38093.1"/>
    <property type="molecule type" value="Genomic_DNA"/>
</dbReference>
<evidence type="ECO:0000313" key="13">
    <source>
        <dbReference type="Proteomes" id="UP000028135"/>
    </source>
</evidence>
<dbReference type="AlphaFoldDB" id="A0A8E1C4M8"/>
<dbReference type="InterPro" id="IPR044492">
    <property type="entry name" value="P_typ_ATPase_HD_dom"/>
</dbReference>
<dbReference type="Proteomes" id="UP000028135">
    <property type="component" value="Unassembled WGS sequence"/>
</dbReference>
<accession>A0A8E1C4M8</accession>
<evidence type="ECO:0000259" key="11">
    <source>
        <dbReference type="SMART" id="SM00831"/>
    </source>
</evidence>
<feature type="transmembrane region" description="Helical" evidence="10">
    <location>
        <begin position="90"/>
        <end position="110"/>
    </location>
</feature>
<dbReference type="InterPro" id="IPR006068">
    <property type="entry name" value="ATPase_P-typ_cation-transptr_C"/>
</dbReference>
<dbReference type="InterPro" id="IPR023214">
    <property type="entry name" value="HAD_sf"/>
</dbReference>
<dbReference type="RefSeq" id="WP_020820628.1">
    <property type="nucleotide sequence ID" value="NZ_JANF02000004.1"/>
</dbReference>
<feature type="transmembrane region" description="Helical" evidence="10">
    <location>
        <begin position="257"/>
        <end position="276"/>
    </location>
</feature>
<dbReference type="InterPro" id="IPR059000">
    <property type="entry name" value="ATPase_P-type_domA"/>
</dbReference>
<dbReference type="Gene3D" id="2.70.150.10">
    <property type="entry name" value="Calcium-transporting ATPase, cytoplasmic transduction domain A"/>
    <property type="match status" value="1"/>
</dbReference>
<dbReference type="SUPFAM" id="SSF56784">
    <property type="entry name" value="HAD-like"/>
    <property type="match status" value="1"/>
</dbReference>
<dbReference type="InterPro" id="IPR008250">
    <property type="entry name" value="ATPase_P-typ_transduc_dom_A_sf"/>
</dbReference>
<keyword evidence="4 10" id="KW-0812">Transmembrane</keyword>
<keyword evidence="9 10" id="KW-0472">Membrane</keyword>
<keyword evidence="5" id="KW-0547">Nucleotide-binding</keyword>
<evidence type="ECO:0000313" key="12">
    <source>
        <dbReference type="EMBL" id="KER38093.1"/>
    </source>
</evidence>